<protein>
    <submittedName>
        <fullName evidence="1 2">Uncharacterized protein</fullName>
    </submittedName>
</protein>
<accession>A0A0R0JKS0</accession>
<dbReference type="EMBL" id="CM000839">
    <property type="protein sequence ID" value="KRH55118.1"/>
    <property type="molecule type" value="Genomic_DNA"/>
</dbReference>
<gene>
    <name evidence="1" type="ORF">GLYMA_06G231600</name>
</gene>
<sequence>MEMVLLVQHNMMDFFYAPVMTVFALYHAHTNELYLENGVVLLADMKAQLTTINMDIVTARKWVKCILHVESSKIGTCILNLECAVLPPSNNKEAMPLEATIRTIFLSALNELASIFQMNFFLVPPYPYRKNMPPSALLIA</sequence>
<keyword evidence="3" id="KW-1185">Reference proteome</keyword>
<reference evidence="2" key="2">
    <citation type="submission" date="2018-02" db="UniProtKB">
        <authorList>
            <consortium name="EnsemblPlants"/>
        </authorList>
    </citation>
    <scope>IDENTIFICATION</scope>
    <source>
        <strain evidence="2">Williams 82</strain>
    </source>
</reference>
<dbReference type="InParanoid" id="A0A0R0JKS0"/>
<reference evidence="1" key="3">
    <citation type="submission" date="2018-07" db="EMBL/GenBank/DDBJ databases">
        <title>WGS assembly of Glycine max.</title>
        <authorList>
            <person name="Schmutz J."/>
            <person name="Cannon S."/>
            <person name="Schlueter J."/>
            <person name="Ma J."/>
            <person name="Mitros T."/>
            <person name="Nelson W."/>
            <person name="Hyten D."/>
            <person name="Song Q."/>
            <person name="Thelen J."/>
            <person name="Cheng J."/>
            <person name="Xu D."/>
            <person name="Hellsten U."/>
            <person name="May G."/>
            <person name="Yu Y."/>
            <person name="Sakurai T."/>
            <person name="Umezawa T."/>
            <person name="Bhattacharyya M."/>
            <person name="Sandhu D."/>
            <person name="Valliyodan B."/>
            <person name="Lindquist E."/>
            <person name="Peto M."/>
            <person name="Grant D."/>
            <person name="Shu S."/>
            <person name="Goodstein D."/>
            <person name="Barry K."/>
            <person name="Futrell-Griggs M."/>
            <person name="Abernathy B."/>
            <person name="Du J."/>
            <person name="Tian Z."/>
            <person name="Zhu L."/>
            <person name="Gill N."/>
            <person name="Joshi T."/>
            <person name="Libault M."/>
            <person name="Sethuraman A."/>
            <person name="Zhang X."/>
            <person name="Shinozaki K."/>
            <person name="Nguyen H."/>
            <person name="Wing R."/>
            <person name="Cregan P."/>
            <person name="Specht J."/>
            <person name="Grimwood J."/>
            <person name="Rokhsar D."/>
            <person name="Stacey G."/>
            <person name="Shoemaker R."/>
            <person name="Jackson S."/>
        </authorList>
    </citation>
    <scope>NUCLEOTIDE SEQUENCE</scope>
    <source>
        <tissue evidence="1">Callus</tissue>
    </source>
</reference>
<dbReference type="EnsemblPlants" id="KRH55118">
    <property type="protein sequence ID" value="KRH55118"/>
    <property type="gene ID" value="GLYMA_06G231600"/>
</dbReference>
<evidence type="ECO:0000313" key="2">
    <source>
        <dbReference type="EnsemblPlants" id="KRH55118"/>
    </source>
</evidence>
<evidence type="ECO:0000313" key="1">
    <source>
        <dbReference type="EMBL" id="KRH55118.1"/>
    </source>
</evidence>
<dbReference type="Gramene" id="KRH55118">
    <property type="protein sequence ID" value="KRH55118"/>
    <property type="gene ID" value="GLYMA_06G231600"/>
</dbReference>
<reference evidence="1 2" key="1">
    <citation type="journal article" date="2010" name="Nature">
        <title>Genome sequence of the palaeopolyploid soybean.</title>
        <authorList>
            <person name="Schmutz J."/>
            <person name="Cannon S.B."/>
            <person name="Schlueter J."/>
            <person name="Ma J."/>
            <person name="Mitros T."/>
            <person name="Nelson W."/>
            <person name="Hyten D.L."/>
            <person name="Song Q."/>
            <person name="Thelen J.J."/>
            <person name="Cheng J."/>
            <person name="Xu D."/>
            <person name="Hellsten U."/>
            <person name="May G.D."/>
            <person name="Yu Y."/>
            <person name="Sakurai T."/>
            <person name="Umezawa T."/>
            <person name="Bhattacharyya M.K."/>
            <person name="Sandhu D."/>
            <person name="Valliyodan B."/>
            <person name="Lindquist E."/>
            <person name="Peto M."/>
            <person name="Grant D."/>
            <person name="Shu S."/>
            <person name="Goodstein D."/>
            <person name="Barry K."/>
            <person name="Futrell-Griggs M."/>
            <person name="Abernathy B."/>
            <person name="Du J."/>
            <person name="Tian Z."/>
            <person name="Zhu L."/>
            <person name="Gill N."/>
            <person name="Joshi T."/>
            <person name="Libault M."/>
            <person name="Sethuraman A."/>
            <person name="Zhang X.-C."/>
            <person name="Shinozaki K."/>
            <person name="Nguyen H.T."/>
            <person name="Wing R.A."/>
            <person name="Cregan P."/>
            <person name="Specht J."/>
            <person name="Grimwood J."/>
            <person name="Rokhsar D."/>
            <person name="Stacey G."/>
            <person name="Shoemaker R.C."/>
            <person name="Jackson S.A."/>
        </authorList>
    </citation>
    <scope>NUCLEOTIDE SEQUENCE</scope>
    <source>
        <strain evidence="2">cv. Williams 82</strain>
        <tissue evidence="1">Callus</tissue>
    </source>
</reference>
<proteinExistence type="predicted"/>
<evidence type="ECO:0000313" key="3">
    <source>
        <dbReference type="Proteomes" id="UP000008827"/>
    </source>
</evidence>
<dbReference type="Proteomes" id="UP000008827">
    <property type="component" value="Chromosome 6"/>
</dbReference>
<organism evidence="1">
    <name type="scientific">Glycine max</name>
    <name type="common">Soybean</name>
    <name type="synonym">Glycine hispida</name>
    <dbReference type="NCBI Taxonomy" id="3847"/>
    <lineage>
        <taxon>Eukaryota</taxon>
        <taxon>Viridiplantae</taxon>
        <taxon>Streptophyta</taxon>
        <taxon>Embryophyta</taxon>
        <taxon>Tracheophyta</taxon>
        <taxon>Spermatophyta</taxon>
        <taxon>Magnoliopsida</taxon>
        <taxon>eudicotyledons</taxon>
        <taxon>Gunneridae</taxon>
        <taxon>Pentapetalae</taxon>
        <taxon>rosids</taxon>
        <taxon>fabids</taxon>
        <taxon>Fabales</taxon>
        <taxon>Fabaceae</taxon>
        <taxon>Papilionoideae</taxon>
        <taxon>50 kb inversion clade</taxon>
        <taxon>NPAAA clade</taxon>
        <taxon>indigoferoid/millettioid clade</taxon>
        <taxon>Phaseoleae</taxon>
        <taxon>Glycine</taxon>
        <taxon>Glycine subgen. Soja</taxon>
    </lineage>
</organism>
<dbReference type="AlphaFoldDB" id="A0A0R0JKS0"/>
<name>A0A0R0JKS0_SOYBN</name>